<dbReference type="WBParaSite" id="nRc.2.0.1.t32222-RA">
    <property type="protein sequence ID" value="nRc.2.0.1.t32222-RA"/>
    <property type="gene ID" value="nRc.2.0.1.g32222"/>
</dbReference>
<accession>A0A915K0L9</accession>
<evidence type="ECO:0000313" key="2">
    <source>
        <dbReference type="WBParaSite" id="nRc.2.0.1.t32222-RA"/>
    </source>
</evidence>
<reference evidence="2" key="1">
    <citation type="submission" date="2022-11" db="UniProtKB">
        <authorList>
            <consortium name="WormBaseParasite"/>
        </authorList>
    </citation>
    <scope>IDENTIFICATION</scope>
</reference>
<keyword evidence="1" id="KW-1185">Reference proteome</keyword>
<proteinExistence type="predicted"/>
<protein>
    <submittedName>
        <fullName evidence="2">Uncharacterized protein</fullName>
    </submittedName>
</protein>
<organism evidence="1 2">
    <name type="scientific">Romanomermis culicivorax</name>
    <name type="common">Nematode worm</name>
    <dbReference type="NCBI Taxonomy" id="13658"/>
    <lineage>
        <taxon>Eukaryota</taxon>
        <taxon>Metazoa</taxon>
        <taxon>Ecdysozoa</taxon>
        <taxon>Nematoda</taxon>
        <taxon>Enoplea</taxon>
        <taxon>Dorylaimia</taxon>
        <taxon>Mermithida</taxon>
        <taxon>Mermithoidea</taxon>
        <taxon>Mermithidae</taxon>
        <taxon>Romanomermis</taxon>
    </lineage>
</organism>
<sequence>MLRIVPSIRLSYDLGLVTKIGAGLLCSAMSGGLARGVSNLRISERCYHYDTTEQSKSHRKPKKFFPLNANYRLLLNSERSVEDLLQTTAEPMEDELANLYEGRTRYLMSHITELFIALTQRLTIKASLNKGNLALKSVARST</sequence>
<name>A0A915K0L9_ROMCU</name>
<dbReference type="Proteomes" id="UP000887565">
    <property type="component" value="Unplaced"/>
</dbReference>
<evidence type="ECO:0000313" key="1">
    <source>
        <dbReference type="Proteomes" id="UP000887565"/>
    </source>
</evidence>
<dbReference type="AlphaFoldDB" id="A0A915K0L9"/>